<evidence type="ECO:0008006" key="5">
    <source>
        <dbReference type="Google" id="ProtNLM"/>
    </source>
</evidence>
<dbReference type="AlphaFoldDB" id="H3H3R3"/>
<proteinExistence type="predicted"/>
<protein>
    <recommendedName>
        <fullName evidence="5">Pectate lyase</fullName>
    </recommendedName>
</protein>
<evidence type="ECO:0000256" key="1">
    <source>
        <dbReference type="SAM" id="MobiDB-lite"/>
    </source>
</evidence>
<feature type="region of interest" description="Disordered" evidence="1">
    <location>
        <begin position="92"/>
        <end position="175"/>
    </location>
</feature>
<organism evidence="3 4">
    <name type="scientific">Phytophthora ramorum</name>
    <name type="common">Sudden oak death agent</name>
    <dbReference type="NCBI Taxonomy" id="164328"/>
    <lineage>
        <taxon>Eukaryota</taxon>
        <taxon>Sar</taxon>
        <taxon>Stramenopiles</taxon>
        <taxon>Oomycota</taxon>
        <taxon>Peronosporomycetes</taxon>
        <taxon>Peronosporales</taxon>
        <taxon>Peronosporaceae</taxon>
        <taxon>Phytophthora</taxon>
    </lineage>
</organism>
<sequence length="175" mass="18475">MHLTYTASTLLAATAILASVPAFTAESICTLSSSETCAVGSLTPSDDDGSVLIYPGGNTRCAFDDYQDSVTAFSTNSTYFFQVFPNADLDNVTSENGGHRLGHGSGRRQDGSTLTQLEEAERQGGHQARSRIPEGGFEPARPHNRSGGVGGTLQRSSGRTGDTTRRPQAKGTEED</sequence>
<dbReference type="InParanoid" id="H3H3R3"/>
<reference evidence="3" key="2">
    <citation type="submission" date="2015-06" db="UniProtKB">
        <authorList>
            <consortium name="EnsemblProtists"/>
        </authorList>
    </citation>
    <scope>IDENTIFICATION</scope>
    <source>
        <strain evidence="3">Pr102</strain>
    </source>
</reference>
<feature type="signal peptide" evidence="2">
    <location>
        <begin position="1"/>
        <end position="25"/>
    </location>
</feature>
<evidence type="ECO:0000256" key="2">
    <source>
        <dbReference type="SAM" id="SignalP"/>
    </source>
</evidence>
<feature type="chain" id="PRO_5003588190" description="Pectate lyase" evidence="2">
    <location>
        <begin position="26"/>
        <end position="175"/>
    </location>
</feature>
<dbReference type="VEuPathDB" id="FungiDB:KRP22_5444"/>
<accession>H3H3R3</accession>
<evidence type="ECO:0000313" key="4">
    <source>
        <dbReference type="Proteomes" id="UP000005238"/>
    </source>
</evidence>
<evidence type="ECO:0000313" key="3">
    <source>
        <dbReference type="EnsemblProtists" id="Phyra85150"/>
    </source>
</evidence>
<reference evidence="4" key="1">
    <citation type="journal article" date="2006" name="Science">
        <title>Phytophthora genome sequences uncover evolutionary origins and mechanisms of pathogenesis.</title>
        <authorList>
            <person name="Tyler B.M."/>
            <person name="Tripathy S."/>
            <person name="Zhang X."/>
            <person name="Dehal P."/>
            <person name="Jiang R.H."/>
            <person name="Aerts A."/>
            <person name="Arredondo F.D."/>
            <person name="Baxter L."/>
            <person name="Bensasson D."/>
            <person name="Beynon J.L."/>
            <person name="Chapman J."/>
            <person name="Damasceno C.M."/>
            <person name="Dorrance A.E."/>
            <person name="Dou D."/>
            <person name="Dickerman A.W."/>
            <person name="Dubchak I.L."/>
            <person name="Garbelotto M."/>
            <person name="Gijzen M."/>
            <person name="Gordon S.G."/>
            <person name="Govers F."/>
            <person name="Grunwald N.J."/>
            <person name="Huang W."/>
            <person name="Ivors K.L."/>
            <person name="Jones R.W."/>
            <person name="Kamoun S."/>
            <person name="Krampis K."/>
            <person name="Lamour K.H."/>
            <person name="Lee M.K."/>
            <person name="McDonald W.H."/>
            <person name="Medina M."/>
            <person name="Meijer H.J."/>
            <person name="Nordberg E.K."/>
            <person name="Maclean D.J."/>
            <person name="Ospina-Giraldo M.D."/>
            <person name="Morris P.F."/>
            <person name="Phuntumart V."/>
            <person name="Putnam N.H."/>
            <person name="Rash S."/>
            <person name="Rose J.K."/>
            <person name="Sakihama Y."/>
            <person name="Salamov A.A."/>
            <person name="Savidor A."/>
            <person name="Scheuring C.F."/>
            <person name="Smith B.M."/>
            <person name="Sobral B.W."/>
            <person name="Terry A."/>
            <person name="Torto-Alalibo T.A."/>
            <person name="Win J."/>
            <person name="Xu Z."/>
            <person name="Zhang H."/>
            <person name="Grigoriev I.V."/>
            <person name="Rokhsar D.S."/>
            <person name="Boore J.L."/>
        </authorList>
    </citation>
    <scope>NUCLEOTIDE SEQUENCE [LARGE SCALE GENOMIC DNA]</scope>
    <source>
        <strain evidence="4">Pr102</strain>
    </source>
</reference>
<dbReference type="ESTHER" id="phyrm-h3gvj3">
    <property type="family name" value="Pectinacetylesterase-Notum"/>
</dbReference>
<dbReference type="HOGENOM" id="CLU_1535507_0_0_1"/>
<dbReference type="EMBL" id="DS566143">
    <property type="status" value="NOT_ANNOTATED_CDS"/>
    <property type="molecule type" value="Genomic_DNA"/>
</dbReference>
<dbReference type="Proteomes" id="UP000005238">
    <property type="component" value="Unassembled WGS sequence"/>
</dbReference>
<name>H3H3R3_PHYRM</name>
<dbReference type="EnsemblProtists" id="Phyra85150">
    <property type="protein sequence ID" value="Phyra85150"/>
    <property type="gene ID" value="Phyra85150"/>
</dbReference>
<keyword evidence="2" id="KW-0732">Signal</keyword>
<dbReference type="VEuPathDB" id="FungiDB:KRP23_6067"/>
<keyword evidence="4" id="KW-1185">Reference proteome</keyword>